<evidence type="ECO:0000256" key="2">
    <source>
        <dbReference type="ARBA" id="ARBA00005369"/>
    </source>
</evidence>
<organism evidence="9">
    <name type="scientific">Schlesneria paludicola</name>
    <dbReference type="NCBI Taxonomy" id="360056"/>
    <lineage>
        <taxon>Bacteria</taxon>
        <taxon>Pseudomonadati</taxon>
        <taxon>Planctomycetota</taxon>
        <taxon>Planctomycetia</taxon>
        <taxon>Planctomycetales</taxon>
        <taxon>Planctomycetaceae</taxon>
        <taxon>Schlesneria</taxon>
    </lineage>
</organism>
<dbReference type="PANTHER" id="PTHR11579:SF0">
    <property type="entry name" value="PROTEIN-L-ISOASPARTATE(D-ASPARTATE) O-METHYLTRANSFERASE"/>
    <property type="match status" value="1"/>
</dbReference>
<evidence type="ECO:0000256" key="8">
    <source>
        <dbReference type="SAM" id="MobiDB-lite"/>
    </source>
</evidence>
<feature type="active site" evidence="7">
    <location>
        <position position="66"/>
    </location>
</feature>
<comment type="similarity">
    <text evidence="2 7">Belongs to the methyltransferase superfamily. L-isoaspartyl/D-aspartyl protein methyltransferase family.</text>
</comment>
<evidence type="ECO:0000256" key="1">
    <source>
        <dbReference type="ARBA" id="ARBA00004496"/>
    </source>
</evidence>
<dbReference type="GO" id="GO:0004719">
    <property type="term" value="F:protein-L-isoaspartate (D-aspartate) O-methyltransferase activity"/>
    <property type="evidence" value="ECO:0007669"/>
    <property type="project" value="UniProtKB-UniRule"/>
</dbReference>
<gene>
    <name evidence="7" type="primary">pcm</name>
    <name evidence="9" type="ORF">ENS64_02170</name>
</gene>
<dbReference type="GO" id="GO:0030091">
    <property type="term" value="P:protein repair"/>
    <property type="evidence" value="ECO:0007669"/>
    <property type="project" value="UniProtKB-UniRule"/>
</dbReference>
<sequence>MDDHQRDNWRGEAQYLAQRLAAHGIRDSAVLEAIARTPRHRFLPPARRDEAYLDVALGIGCGQTISQPYIVALMTEAAQLTGRETVLEIGTGSGYQAAILAQLAARVVTMERWPELSRSARHTLQALGFHNIDFVEGDGTLGWPAAAPYDAILVTAAAPRVPPALWGQLVDGGRLVIPVGSESGQELLQLTRHGAESVTRKLCDCRFVKLVGEQGWPAAEWSASADDEPADGSDDEFDDESPGQERQADGFP</sequence>
<dbReference type="FunFam" id="3.40.50.150:FF:000010">
    <property type="entry name" value="Protein-L-isoaspartate O-methyltransferase"/>
    <property type="match status" value="1"/>
</dbReference>
<dbReference type="AlphaFoldDB" id="A0A7C4QN49"/>
<feature type="compositionally biased region" description="Acidic residues" evidence="8">
    <location>
        <begin position="225"/>
        <end position="242"/>
    </location>
</feature>
<evidence type="ECO:0000256" key="7">
    <source>
        <dbReference type="HAMAP-Rule" id="MF_00090"/>
    </source>
</evidence>
<dbReference type="NCBIfam" id="NF001453">
    <property type="entry name" value="PRK00312.1"/>
    <property type="match status" value="1"/>
</dbReference>
<dbReference type="SUPFAM" id="SSF53335">
    <property type="entry name" value="S-adenosyl-L-methionine-dependent methyltransferases"/>
    <property type="match status" value="1"/>
</dbReference>
<evidence type="ECO:0000256" key="5">
    <source>
        <dbReference type="ARBA" id="ARBA00022679"/>
    </source>
</evidence>
<protein>
    <recommendedName>
        <fullName evidence="7">Protein-L-isoaspartate O-methyltransferase</fullName>
        <ecNumber evidence="7">2.1.1.77</ecNumber>
    </recommendedName>
    <alternativeName>
        <fullName evidence="7">L-isoaspartyl protein carboxyl methyltransferase</fullName>
    </alternativeName>
    <alternativeName>
        <fullName evidence="7">Protein L-isoaspartyl methyltransferase</fullName>
    </alternativeName>
    <alternativeName>
        <fullName evidence="7">Protein-beta-aspartate methyltransferase</fullName>
        <shortName evidence="7">PIMT</shortName>
    </alternativeName>
</protein>
<dbReference type="InterPro" id="IPR000682">
    <property type="entry name" value="PCMT"/>
</dbReference>
<dbReference type="PANTHER" id="PTHR11579">
    <property type="entry name" value="PROTEIN-L-ISOASPARTATE O-METHYLTRANSFERASE"/>
    <property type="match status" value="1"/>
</dbReference>
<accession>A0A7C4QN49</accession>
<dbReference type="HAMAP" id="MF_00090">
    <property type="entry name" value="PIMT"/>
    <property type="match status" value="1"/>
</dbReference>
<dbReference type="EC" id="2.1.1.77" evidence="7"/>
<dbReference type="CDD" id="cd02440">
    <property type="entry name" value="AdoMet_MTases"/>
    <property type="match status" value="1"/>
</dbReference>
<dbReference type="Gene3D" id="3.40.50.150">
    <property type="entry name" value="Vaccinia Virus protein VP39"/>
    <property type="match status" value="1"/>
</dbReference>
<proteinExistence type="inferred from homology"/>
<dbReference type="GO" id="GO:0032259">
    <property type="term" value="P:methylation"/>
    <property type="evidence" value="ECO:0007669"/>
    <property type="project" value="UniProtKB-KW"/>
</dbReference>
<reference evidence="9" key="1">
    <citation type="journal article" date="2020" name="mSystems">
        <title>Genome- and Community-Level Interaction Insights into Carbon Utilization and Element Cycling Functions of Hydrothermarchaeota in Hydrothermal Sediment.</title>
        <authorList>
            <person name="Zhou Z."/>
            <person name="Liu Y."/>
            <person name="Xu W."/>
            <person name="Pan J."/>
            <person name="Luo Z.H."/>
            <person name="Li M."/>
        </authorList>
    </citation>
    <scope>NUCLEOTIDE SEQUENCE [LARGE SCALE GENOMIC DNA]</scope>
    <source>
        <strain evidence="9">SpSt-508</strain>
    </source>
</reference>
<dbReference type="NCBIfam" id="TIGR00080">
    <property type="entry name" value="pimt"/>
    <property type="match status" value="1"/>
</dbReference>
<evidence type="ECO:0000313" key="9">
    <source>
        <dbReference type="EMBL" id="HGT38065.1"/>
    </source>
</evidence>
<keyword evidence="3 7" id="KW-0963">Cytoplasm</keyword>
<dbReference type="Pfam" id="PF01135">
    <property type="entry name" value="PCMT"/>
    <property type="match status" value="1"/>
</dbReference>
<dbReference type="EMBL" id="DSVQ01000005">
    <property type="protein sequence ID" value="HGT38065.1"/>
    <property type="molecule type" value="Genomic_DNA"/>
</dbReference>
<feature type="region of interest" description="Disordered" evidence="8">
    <location>
        <begin position="218"/>
        <end position="252"/>
    </location>
</feature>
<keyword evidence="6 7" id="KW-0949">S-adenosyl-L-methionine</keyword>
<evidence type="ECO:0000256" key="3">
    <source>
        <dbReference type="ARBA" id="ARBA00022490"/>
    </source>
</evidence>
<keyword evidence="4 7" id="KW-0489">Methyltransferase</keyword>
<comment type="caution">
    <text evidence="9">The sequence shown here is derived from an EMBL/GenBank/DDBJ whole genome shotgun (WGS) entry which is preliminary data.</text>
</comment>
<dbReference type="PROSITE" id="PS01279">
    <property type="entry name" value="PCMT"/>
    <property type="match status" value="1"/>
</dbReference>
<comment type="function">
    <text evidence="7">Catalyzes the methyl esterification of L-isoaspartyl residues in peptides and proteins that result from spontaneous decomposition of normal L-aspartyl and L-asparaginyl residues. It plays a role in the repair and/or degradation of damaged proteins.</text>
</comment>
<evidence type="ECO:0000256" key="4">
    <source>
        <dbReference type="ARBA" id="ARBA00022603"/>
    </source>
</evidence>
<evidence type="ECO:0000256" key="6">
    <source>
        <dbReference type="ARBA" id="ARBA00022691"/>
    </source>
</evidence>
<keyword evidence="5 7" id="KW-0808">Transferase</keyword>
<comment type="catalytic activity">
    <reaction evidence="7">
        <text>[protein]-L-isoaspartate + S-adenosyl-L-methionine = [protein]-L-isoaspartate alpha-methyl ester + S-adenosyl-L-homocysteine</text>
        <dbReference type="Rhea" id="RHEA:12705"/>
        <dbReference type="Rhea" id="RHEA-COMP:12143"/>
        <dbReference type="Rhea" id="RHEA-COMP:12144"/>
        <dbReference type="ChEBI" id="CHEBI:57856"/>
        <dbReference type="ChEBI" id="CHEBI:59789"/>
        <dbReference type="ChEBI" id="CHEBI:90596"/>
        <dbReference type="ChEBI" id="CHEBI:90598"/>
        <dbReference type="EC" id="2.1.1.77"/>
    </reaction>
</comment>
<dbReference type="GO" id="GO:0005737">
    <property type="term" value="C:cytoplasm"/>
    <property type="evidence" value="ECO:0007669"/>
    <property type="project" value="UniProtKB-SubCell"/>
</dbReference>
<comment type="subcellular location">
    <subcellularLocation>
        <location evidence="1 7">Cytoplasm</location>
    </subcellularLocation>
</comment>
<dbReference type="InterPro" id="IPR029063">
    <property type="entry name" value="SAM-dependent_MTases_sf"/>
</dbReference>
<name>A0A7C4QN49_9PLAN</name>